<dbReference type="CDD" id="cd22525">
    <property type="entry name" value="KH-I_Rrp4_eukar"/>
    <property type="match status" value="1"/>
</dbReference>
<evidence type="ECO:0000256" key="1">
    <source>
        <dbReference type="ARBA" id="ARBA00004123"/>
    </source>
</evidence>
<dbReference type="GO" id="GO:0000176">
    <property type="term" value="C:nuclear exosome (RNase complex)"/>
    <property type="evidence" value="ECO:0007669"/>
    <property type="project" value="EnsemblFungi"/>
</dbReference>
<dbReference type="InParanoid" id="A0A1D2VDE2"/>
<dbReference type="GO" id="GO:0071035">
    <property type="term" value="P:nuclear polyadenylation-dependent rRNA catabolic process"/>
    <property type="evidence" value="ECO:0007669"/>
    <property type="project" value="EnsemblFungi"/>
</dbReference>
<dbReference type="SUPFAM" id="SSF110324">
    <property type="entry name" value="Ribosomal L27 protein-like"/>
    <property type="match status" value="1"/>
</dbReference>
<dbReference type="SUPFAM" id="SSF50249">
    <property type="entry name" value="Nucleic acid-binding proteins"/>
    <property type="match status" value="1"/>
</dbReference>
<evidence type="ECO:0000259" key="8">
    <source>
        <dbReference type="Pfam" id="PF15985"/>
    </source>
</evidence>
<dbReference type="AlphaFoldDB" id="A0A1D2VDE2"/>
<dbReference type="OrthoDB" id="1650at2759"/>
<dbReference type="GO" id="GO:0071051">
    <property type="term" value="P:poly(A)-dependent snoRNA 3'-end processing"/>
    <property type="evidence" value="ECO:0007669"/>
    <property type="project" value="EnsemblFungi"/>
</dbReference>
<reference evidence="11" key="1">
    <citation type="submission" date="2016-05" db="EMBL/GenBank/DDBJ databases">
        <title>Comparative genomics of biotechnologically important yeasts.</title>
        <authorList>
            <consortium name="DOE Joint Genome Institute"/>
            <person name="Riley R."/>
            <person name="Haridas S."/>
            <person name="Wolfe K.H."/>
            <person name="Lopes M.R."/>
            <person name="Hittinger C.T."/>
            <person name="Goker M."/>
            <person name="Salamov A."/>
            <person name="Wisecaver J."/>
            <person name="Long T.M."/>
            <person name="Aerts A.L."/>
            <person name="Barry K."/>
            <person name="Choi C."/>
            <person name="Clum A."/>
            <person name="Coughlan A.Y."/>
            <person name="Deshpande S."/>
            <person name="Douglass A.P."/>
            <person name="Hanson S.J."/>
            <person name="Klenk H.-P."/>
            <person name="Labutti K."/>
            <person name="Lapidus A."/>
            <person name="Lindquist E."/>
            <person name="Lipzen A."/>
            <person name="Meier-Kolthoff J.P."/>
            <person name="Ohm R.A."/>
            <person name="Otillar R.P."/>
            <person name="Pangilinan J."/>
            <person name="Peng Y."/>
            <person name="Rokas A."/>
            <person name="Rosa C.A."/>
            <person name="Scheuner C."/>
            <person name="Sibirny A.A."/>
            <person name="Slot J.C."/>
            <person name="Stielow J.B."/>
            <person name="Sun H."/>
            <person name="Kurtzman C.P."/>
            <person name="Blackwell M."/>
            <person name="Grigoriev I.V."/>
            <person name="Jeffries T.W."/>
        </authorList>
    </citation>
    <scope>NUCLEOTIDE SEQUENCE [LARGE SCALE GENOMIC DNA]</scope>
    <source>
        <strain evidence="11">DSM 1968</strain>
    </source>
</reference>
<proteinExistence type="inferred from homology"/>
<dbReference type="Gene3D" id="2.40.50.140">
    <property type="entry name" value="Nucleic acid-binding proteins"/>
    <property type="match status" value="1"/>
</dbReference>
<dbReference type="Pfam" id="PF15985">
    <property type="entry name" value="KH_6"/>
    <property type="match status" value="1"/>
</dbReference>
<feature type="domain" description="RRP4 S1" evidence="9">
    <location>
        <begin position="155"/>
        <end position="226"/>
    </location>
</feature>
<evidence type="ECO:0000256" key="2">
    <source>
        <dbReference type="ARBA" id="ARBA00009155"/>
    </source>
</evidence>
<dbReference type="Proteomes" id="UP000095038">
    <property type="component" value="Unassembled WGS sequence"/>
</dbReference>
<dbReference type="GO" id="GO:0071038">
    <property type="term" value="P:TRAMP-dependent tRNA surveillance pathway"/>
    <property type="evidence" value="ECO:0007669"/>
    <property type="project" value="EnsemblFungi"/>
</dbReference>
<keyword evidence="3" id="KW-0698">rRNA processing</keyword>
<evidence type="ECO:0000256" key="6">
    <source>
        <dbReference type="ARBA" id="ARBA00023242"/>
    </source>
</evidence>
<keyword evidence="11" id="KW-1185">Reference proteome</keyword>
<dbReference type="GO" id="GO:0034475">
    <property type="term" value="P:U4 snRNA 3'-end processing"/>
    <property type="evidence" value="ECO:0007669"/>
    <property type="project" value="EnsemblFungi"/>
</dbReference>
<comment type="subcellular location">
    <subcellularLocation>
        <location evidence="1">Nucleus</location>
    </subcellularLocation>
</comment>
<dbReference type="SUPFAM" id="SSF54791">
    <property type="entry name" value="Eukaryotic type KH-domain (KH-domain type I)"/>
    <property type="match status" value="1"/>
</dbReference>
<name>A0A1D2VDE2_9ASCO</name>
<keyword evidence="5" id="KW-0694">RNA-binding</keyword>
<dbReference type="STRING" id="1344418.A0A1D2VDE2"/>
<keyword evidence="4" id="KW-0271">Exosome</keyword>
<dbReference type="GO" id="GO:0000785">
    <property type="term" value="C:chromatin"/>
    <property type="evidence" value="ECO:0007669"/>
    <property type="project" value="EnsemblFungi"/>
</dbReference>
<dbReference type="InterPro" id="IPR048565">
    <property type="entry name" value="S1_RRP4"/>
</dbReference>
<dbReference type="CDD" id="cd05789">
    <property type="entry name" value="S1_Rrp4"/>
    <property type="match status" value="1"/>
</dbReference>
<evidence type="ECO:0000256" key="5">
    <source>
        <dbReference type="ARBA" id="ARBA00022884"/>
    </source>
</evidence>
<dbReference type="PANTHER" id="PTHR21321:SF4">
    <property type="entry name" value="EXOSOME COMPLEX COMPONENT RRP4"/>
    <property type="match status" value="1"/>
</dbReference>
<comment type="similarity">
    <text evidence="2">Belongs to the RRP4 family.</text>
</comment>
<gene>
    <name evidence="10" type="ORF">ASCRUDRAFT_77003</name>
</gene>
<feature type="domain" description="Exosome complex component N-terminal" evidence="7">
    <location>
        <begin position="106"/>
        <end position="143"/>
    </location>
</feature>
<dbReference type="Pfam" id="PF21266">
    <property type="entry name" value="S1_RRP4"/>
    <property type="match status" value="1"/>
</dbReference>
<evidence type="ECO:0000313" key="11">
    <source>
        <dbReference type="Proteomes" id="UP000095038"/>
    </source>
</evidence>
<dbReference type="Gene3D" id="2.40.50.100">
    <property type="match status" value="1"/>
</dbReference>
<dbReference type="InterPro" id="IPR004088">
    <property type="entry name" value="KH_dom_type_1"/>
</dbReference>
<organism evidence="10 11">
    <name type="scientific">Ascoidea rubescens DSM 1968</name>
    <dbReference type="NCBI Taxonomy" id="1344418"/>
    <lineage>
        <taxon>Eukaryota</taxon>
        <taxon>Fungi</taxon>
        <taxon>Dikarya</taxon>
        <taxon>Ascomycota</taxon>
        <taxon>Saccharomycotina</taxon>
        <taxon>Saccharomycetes</taxon>
        <taxon>Ascoideaceae</taxon>
        <taxon>Ascoidea</taxon>
    </lineage>
</organism>
<dbReference type="GO" id="GO:0000177">
    <property type="term" value="C:cytoplasmic exosome (RNase complex)"/>
    <property type="evidence" value="ECO:0007669"/>
    <property type="project" value="EnsemblFungi"/>
</dbReference>
<dbReference type="EMBL" id="KV454485">
    <property type="protein sequence ID" value="ODV59656.1"/>
    <property type="molecule type" value="Genomic_DNA"/>
</dbReference>
<dbReference type="Pfam" id="PF14382">
    <property type="entry name" value="ECR1_N"/>
    <property type="match status" value="1"/>
</dbReference>
<evidence type="ECO:0000259" key="7">
    <source>
        <dbReference type="Pfam" id="PF14382"/>
    </source>
</evidence>
<dbReference type="PANTHER" id="PTHR21321">
    <property type="entry name" value="PNAS-3 RELATED"/>
    <property type="match status" value="1"/>
</dbReference>
<dbReference type="FunCoup" id="A0A1D2VDE2">
    <property type="interactions" value="1097"/>
</dbReference>
<dbReference type="InterPro" id="IPR026699">
    <property type="entry name" value="Exosome_RNA_bind1/RRP40/RRP4"/>
</dbReference>
<dbReference type="GO" id="GO:0071028">
    <property type="term" value="P:nuclear mRNA surveillance"/>
    <property type="evidence" value="ECO:0007669"/>
    <property type="project" value="EnsemblFungi"/>
</dbReference>
<dbReference type="RefSeq" id="XP_020045963.1">
    <property type="nucleotide sequence ID" value="XM_020193694.1"/>
</dbReference>
<dbReference type="GO" id="GO:0000467">
    <property type="term" value="P:exonucleolytic trimming to generate mature 3'-end of 5.8S rRNA from tricistronic rRNA transcript (SSU-rRNA, 5.8S rRNA, LSU-rRNA)"/>
    <property type="evidence" value="ECO:0007669"/>
    <property type="project" value="EnsemblFungi"/>
</dbReference>
<dbReference type="InterPro" id="IPR036612">
    <property type="entry name" value="KH_dom_type_1_sf"/>
</dbReference>
<dbReference type="GeneID" id="30967330"/>
<dbReference type="GO" id="GO:0005730">
    <property type="term" value="C:nucleolus"/>
    <property type="evidence" value="ECO:0007669"/>
    <property type="project" value="EnsemblFungi"/>
</dbReference>
<protein>
    <submittedName>
        <fullName evidence="10">Uncharacterized protein</fullName>
    </submittedName>
</protein>
<feature type="domain" description="K Homology" evidence="8">
    <location>
        <begin position="249"/>
        <end position="288"/>
    </location>
</feature>
<evidence type="ECO:0000256" key="4">
    <source>
        <dbReference type="ARBA" id="ARBA00022835"/>
    </source>
</evidence>
<evidence type="ECO:0000256" key="3">
    <source>
        <dbReference type="ARBA" id="ARBA00022552"/>
    </source>
</evidence>
<evidence type="ECO:0000313" key="10">
    <source>
        <dbReference type="EMBL" id="ODV59656.1"/>
    </source>
</evidence>
<dbReference type="InterPro" id="IPR012340">
    <property type="entry name" value="NA-bd_OB-fold"/>
</dbReference>
<accession>A0A1D2VDE2</accession>
<dbReference type="GO" id="GO:0071034">
    <property type="term" value="P:CUT catabolic process"/>
    <property type="evidence" value="ECO:0007669"/>
    <property type="project" value="TreeGrafter"/>
</dbReference>
<sequence>MSSTSKQNWAISDCDAHFCDVLVMLKIFVPFHCYGWSSQKCWGAEEETAGEAGKAGEAGEAPAEATMEVLTVSKPIQNREDFDSDSDSDLDLDFASPQKQSLQNSVVTPGELVTSDPMLMRGHGTYSVGNKTYSSVAGTISRVNKLLSVIPLKSRFRPETGDHIVGRITEVGNKRWKVDIGGEQNAILLLGSVNLPGGILRRKSQNDELTMRNFLKEGDLLNCEVQMLYNDGAAGLHTRSLKYGKLRNGLLVLVPSYLIVRTKNHSFDLPGNVSIILGVNGFVWLYKTPLKTSLSSSSTLKNTNLNKFQTMLNSDSSNYTPGSTSVSITRLEEESTWEIYSDKNDPNISNNVRLNIVRYKNCLKCLSHCEIGITKSRIEHVYDISLEYENSGNLIEIEVMERIGKDVLNGEKMRGVNTSKMMSL</sequence>
<evidence type="ECO:0000259" key="9">
    <source>
        <dbReference type="Pfam" id="PF21266"/>
    </source>
</evidence>
<dbReference type="FunFam" id="2.40.50.140:FF:000038">
    <property type="entry name" value="Exosome complex component RRP4"/>
    <property type="match status" value="1"/>
</dbReference>
<dbReference type="GO" id="GO:0003723">
    <property type="term" value="F:RNA binding"/>
    <property type="evidence" value="ECO:0007669"/>
    <property type="project" value="UniProtKB-KW"/>
</dbReference>
<keyword evidence="6" id="KW-0539">Nucleus</keyword>
<dbReference type="InterPro" id="IPR025721">
    <property type="entry name" value="Exosome_cplx_N_dom"/>
</dbReference>